<reference evidence="2 3" key="1">
    <citation type="submission" date="2018-06" db="EMBL/GenBank/DDBJ databases">
        <title>Complete Genomes of Monosporascus.</title>
        <authorList>
            <person name="Robinson A.J."/>
            <person name="Natvig D.O."/>
        </authorList>
    </citation>
    <scope>NUCLEOTIDE SEQUENCE [LARGE SCALE GENOMIC DNA]</scope>
    <source>
        <strain evidence="2 3">CBS 609.92</strain>
    </source>
</reference>
<protein>
    <submittedName>
        <fullName evidence="2">Uncharacterized protein</fullName>
    </submittedName>
</protein>
<feature type="compositionally biased region" description="Polar residues" evidence="1">
    <location>
        <begin position="658"/>
        <end position="676"/>
    </location>
</feature>
<feature type="region of interest" description="Disordered" evidence="1">
    <location>
        <begin position="393"/>
        <end position="417"/>
    </location>
</feature>
<proteinExistence type="predicted"/>
<feature type="region of interest" description="Disordered" evidence="1">
    <location>
        <begin position="1"/>
        <end position="123"/>
    </location>
</feature>
<dbReference type="Proteomes" id="UP000294003">
    <property type="component" value="Unassembled WGS sequence"/>
</dbReference>
<name>A0ABY0GQ41_9PEZI</name>
<feature type="compositionally biased region" description="Basic and acidic residues" evidence="1">
    <location>
        <begin position="407"/>
        <end position="417"/>
    </location>
</feature>
<feature type="compositionally biased region" description="Acidic residues" evidence="1">
    <location>
        <begin position="620"/>
        <end position="630"/>
    </location>
</feature>
<feature type="compositionally biased region" description="Polar residues" evidence="1">
    <location>
        <begin position="705"/>
        <end position="718"/>
    </location>
</feature>
<dbReference type="EMBL" id="QJNS01000752">
    <property type="protein sequence ID" value="RYO73749.1"/>
    <property type="molecule type" value="Genomic_DNA"/>
</dbReference>
<feature type="compositionally biased region" description="Polar residues" evidence="1">
    <location>
        <begin position="760"/>
        <end position="769"/>
    </location>
</feature>
<feature type="region of interest" description="Disordered" evidence="1">
    <location>
        <begin position="512"/>
        <end position="845"/>
    </location>
</feature>
<feature type="region of interest" description="Disordered" evidence="1">
    <location>
        <begin position="157"/>
        <end position="378"/>
    </location>
</feature>
<feature type="compositionally biased region" description="Low complexity" evidence="1">
    <location>
        <begin position="219"/>
        <end position="230"/>
    </location>
</feature>
<feature type="compositionally biased region" description="Basic and acidic residues" evidence="1">
    <location>
        <begin position="573"/>
        <end position="588"/>
    </location>
</feature>
<feature type="compositionally biased region" description="Basic and acidic residues" evidence="1">
    <location>
        <begin position="283"/>
        <end position="300"/>
    </location>
</feature>
<feature type="compositionally biased region" description="Polar residues" evidence="1">
    <location>
        <begin position="516"/>
        <end position="572"/>
    </location>
</feature>
<evidence type="ECO:0000313" key="3">
    <source>
        <dbReference type="Proteomes" id="UP000294003"/>
    </source>
</evidence>
<feature type="compositionally biased region" description="Polar residues" evidence="1">
    <location>
        <begin position="103"/>
        <end position="114"/>
    </location>
</feature>
<evidence type="ECO:0000313" key="2">
    <source>
        <dbReference type="EMBL" id="RYO73749.1"/>
    </source>
</evidence>
<comment type="caution">
    <text evidence="2">The sequence shown here is derived from an EMBL/GenBank/DDBJ whole genome shotgun (WGS) entry which is preliminary data.</text>
</comment>
<evidence type="ECO:0000256" key="1">
    <source>
        <dbReference type="SAM" id="MobiDB-lite"/>
    </source>
</evidence>
<gene>
    <name evidence="2" type="ORF">DL762_010379</name>
</gene>
<feature type="compositionally biased region" description="Basic and acidic residues" evidence="1">
    <location>
        <begin position="173"/>
        <end position="190"/>
    </location>
</feature>
<feature type="compositionally biased region" description="Basic residues" evidence="1">
    <location>
        <begin position="252"/>
        <end position="261"/>
    </location>
</feature>
<sequence>MDDPWGSPWAASDAPPKTELARPTLPETLLSPPPRAFVGSLSASPCQSPWAEDGGFGEWETWADSASQQHPTTPRLDGSGRASPFGWPASTATSPGLKPLPRSRTSSIFRQSSPEPWAAESSLNNRRNTVASLAISIQEDEGPKMGRLSEGGVTQLTGLGIEPGKSNLVENGAELKGEAVTKDAEHEIGERSVPPIITEPQELEKSAVKSILNNDVQETSPRPSSTFSRTSNREMDRQDSPITSIDEDTKSRRQGLSRKPSKVQELVGMYNGLAKTTTEELQSVDRQDITRRGERAEGSRDPNTAGREVDDGADFGDFEGAGRGEDGSRPGSSAASAVSGRPSTAKVAGEDEVPHAPVINATEPQSPPPKTKSAMKELVDKFGPINFDVDLEALDKLSPPVQSDEEPGGHAELPDRLATDSFASISERKAWYRISRFGSMRKHDSGDEDNYHRVTWSNSEARSETLKIVRRWMEEDSYTGRPVLGGSKRTSVFNWDSNAAPIDLNTIFGRKPAVHSRTSSAQQPRDSTASSMHSIGSPSVPVTASRASISSLNPSEMPSTPVASFGWSSNVHESPKVDKTISAEKSRYSIEPPRQAPVSTLGARVKAPSPIRPGTSVGDEVSDDEEEDWGEMVSSPQVETHPSIEGIVSATAEDSRAQKQPQDTPTSQTPARTNPWTFGDLSVFEAPTSTSKPAQAGDHPEKASSSHPPTAGKSQPQRQPHDIPIPQTPADNPCTFGDLSVFEAPVSSSRANDPLEKAHSSTPAAQKSQPPKLPRDIPIPQTPVGNPWDFGDLSVFEAPAGAPKAGNPLEKASSFPPTAGPEPHGTDMSAAVTVPSVAPPGQKTGALLPAPKAVLGPIEDTGAQREQDEIVRRIVQDLPDLSYMLR</sequence>
<organism evidence="2 3">
    <name type="scientific">Monosporascus cannonballus</name>
    <dbReference type="NCBI Taxonomy" id="155416"/>
    <lineage>
        <taxon>Eukaryota</taxon>
        <taxon>Fungi</taxon>
        <taxon>Dikarya</taxon>
        <taxon>Ascomycota</taxon>
        <taxon>Pezizomycotina</taxon>
        <taxon>Sordariomycetes</taxon>
        <taxon>Xylariomycetidae</taxon>
        <taxon>Xylariales</taxon>
        <taxon>Xylariales incertae sedis</taxon>
        <taxon>Monosporascus</taxon>
    </lineage>
</organism>
<accession>A0ABY0GQ41</accession>
<keyword evidence="3" id="KW-1185">Reference proteome</keyword>